<protein>
    <submittedName>
        <fullName evidence="2">Uncharacterized protein</fullName>
    </submittedName>
</protein>
<reference evidence="2" key="1">
    <citation type="submission" date="2015-08" db="EMBL/GenBank/DDBJ databases">
        <authorList>
            <person name="Babu N.S."/>
            <person name="Beckwith C.J."/>
            <person name="Beseler K.G."/>
            <person name="Brison A."/>
            <person name="Carone J.V."/>
            <person name="Caskin T.P."/>
            <person name="Diamond M."/>
            <person name="Durham M.E."/>
            <person name="Foxe J.M."/>
            <person name="Go M."/>
            <person name="Henderson B.A."/>
            <person name="Jones I.B."/>
            <person name="McGettigan J.A."/>
            <person name="Micheletti S.J."/>
            <person name="Nasrallah M.E."/>
            <person name="Ortiz D."/>
            <person name="Piller C.R."/>
            <person name="Privatt S.R."/>
            <person name="Schneider S.L."/>
            <person name="Sharp S."/>
            <person name="Smith T.C."/>
            <person name="Stanton J.D."/>
            <person name="Ullery H.E."/>
            <person name="Wilson R.J."/>
            <person name="Serrano M.G."/>
            <person name="Buck G."/>
            <person name="Lee V."/>
            <person name="Wang Y."/>
            <person name="Carvalho R."/>
            <person name="Voegtly L."/>
            <person name="Shi R."/>
            <person name="Duckworth R."/>
            <person name="Johnson A."/>
            <person name="Loviza R."/>
            <person name="Walstead R."/>
            <person name="Shah Z."/>
            <person name="Kiflezghi M."/>
            <person name="Wade K."/>
            <person name="Ball S.L."/>
            <person name="Bradley K.W."/>
            <person name="Asai D.J."/>
            <person name="Bowman C.A."/>
            <person name="Russell D.A."/>
            <person name="Pope W.H."/>
            <person name="Jacobs-Sera D."/>
            <person name="Hendrix R.W."/>
            <person name="Hatfull G.F."/>
        </authorList>
    </citation>
    <scope>NUCLEOTIDE SEQUENCE</scope>
</reference>
<dbReference type="GO" id="GO:0009507">
    <property type="term" value="C:chloroplast"/>
    <property type="evidence" value="ECO:0007669"/>
    <property type="project" value="GOC"/>
</dbReference>
<evidence type="ECO:0000313" key="2">
    <source>
        <dbReference type="EMBL" id="JAT74297.1"/>
    </source>
</evidence>
<sequence>MAHAGPSLFVGARICYPFRTAVCMHGPRGRTVACMAGTPGQRRSRRLRQESRPRAPPRPVDPSTLRQPDPSEGPGLHVEEASDDEEDAVNQVSTSSAGGTAARRTGFRTGRAPPKQQPGEEGGPGTPPPTVLDPEVLDDVMSIDDPETLDPDYARRLNAERGKQGVQVDPEEVRRGSILLEIARAGEKVEDVISQYSAEIDVEMLEMLERRIELARDSPEENGALEGLTILHQRLQAEFHRQHSTPALRLLDDVMRLLTPDESGADGRGPQEREAAASARLAAAFSATAGPGSDLIDLARRLAKAEASASDYIAESLVDRAAFVAESQDVLSVAAAGQADLERAMAAADSAAPGEVSEAQRARLFEVHAERQAAMEKVRQAIQLALRGD</sequence>
<dbReference type="PANTHER" id="PTHR37219:SF1">
    <property type="entry name" value="PROTEIN PALE CRESS, CHLOROPLASTIC"/>
    <property type="match status" value="1"/>
</dbReference>
<dbReference type="GO" id="GO:0010239">
    <property type="term" value="P:chloroplast mRNA processing"/>
    <property type="evidence" value="ECO:0007669"/>
    <property type="project" value="InterPro"/>
</dbReference>
<feature type="region of interest" description="Disordered" evidence="1">
    <location>
        <begin position="34"/>
        <end position="134"/>
    </location>
</feature>
<dbReference type="GO" id="GO:0048366">
    <property type="term" value="P:leaf development"/>
    <property type="evidence" value="ECO:0007669"/>
    <property type="project" value="InterPro"/>
</dbReference>
<dbReference type="AlphaFoldDB" id="A0A1D2A531"/>
<organism evidence="2">
    <name type="scientific">Auxenochlorella protothecoides</name>
    <name type="common">Green microalga</name>
    <name type="synonym">Chlorella protothecoides</name>
    <dbReference type="NCBI Taxonomy" id="3075"/>
    <lineage>
        <taxon>Eukaryota</taxon>
        <taxon>Viridiplantae</taxon>
        <taxon>Chlorophyta</taxon>
        <taxon>core chlorophytes</taxon>
        <taxon>Trebouxiophyceae</taxon>
        <taxon>Chlorellales</taxon>
        <taxon>Chlorellaceae</taxon>
        <taxon>Auxenochlorella</taxon>
    </lineage>
</organism>
<feature type="compositionally biased region" description="Low complexity" evidence="1">
    <location>
        <begin position="93"/>
        <end position="119"/>
    </location>
</feature>
<dbReference type="InterPro" id="IPR034563">
    <property type="entry name" value="PALE_CRESS"/>
</dbReference>
<accession>A0A1D2A531</accession>
<proteinExistence type="predicted"/>
<evidence type="ECO:0000256" key="1">
    <source>
        <dbReference type="SAM" id="MobiDB-lite"/>
    </source>
</evidence>
<dbReference type="GO" id="GO:0009658">
    <property type="term" value="P:chloroplast organization"/>
    <property type="evidence" value="ECO:0007669"/>
    <property type="project" value="InterPro"/>
</dbReference>
<dbReference type="EMBL" id="GDKF01004325">
    <property type="protein sequence ID" value="JAT74297.1"/>
    <property type="molecule type" value="Transcribed_RNA"/>
</dbReference>
<name>A0A1D2A531_AUXPR</name>
<dbReference type="PANTHER" id="PTHR37219">
    <property type="entry name" value="PROTEIN PALE CRESS, CHLOROPLASTIC"/>
    <property type="match status" value="1"/>
</dbReference>
<gene>
    <name evidence="2" type="ORF">g.49700</name>
</gene>